<protein>
    <submittedName>
        <fullName evidence="2">Putative phosphoribosyltransferase</fullName>
    </submittedName>
</protein>
<dbReference type="Proteomes" id="UP000523000">
    <property type="component" value="Unassembled WGS sequence"/>
</dbReference>
<dbReference type="Gene3D" id="3.40.50.2020">
    <property type="match status" value="1"/>
</dbReference>
<evidence type="ECO:0000313" key="2">
    <source>
        <dbReference type="EMBL" id="MBB2996429.1"/>
    </source>
</evidence>
<name>A0A839QJQ2_9MICC</name>
<dbReference type="InterPro" id="IPR029057">
    <property type="entry name" value="PRTase-like"/>
</dbReference>
<accession>A0A839QJQ2</accession>
<feature type="domain" description="Phosphoribosyltransferase" evidence="1">
    <location>
        <begin position="21"/>
        <end position="188"/>
    </location>
</feature>
<proteinExistence type="predicted"/>
<gene>
    <name evidence="2" type="ORF">E9229_002620</name>
</gene>
<dbReference type="RefSeq" id="WP_183511704.1">
    <property type="nucleotide sequence ID" value="NZ_BAABGK010000012.1"/>
</dbReference>
<dbReference type="AlphaFoldDB" id="A0A839QJQ2"/>
<evidence type="ECO:0000259" key="1">
    <source>
        <dbReference type="Pfam" id="PF00156"/>
    </source>
</evidence>
<sequence>MSTVRKAPDRFADRVEAGAFLAEDLTEFSDAPDVLVLGLMRGGVPVAAEIARVLGVAVDGLAVRKLGLPERSETAFGALASHAGTTALKYVERVWGPAQQHFTPDQLEAVEAEARIELQRLQDTFVGEMALPVAGNTVILVDDGMATGATMLAAIEVIRAAGPARIVVAVPVAPAVACREIEPLVDRLLCAIVPRVFHSVSAFYSRFDQVDDAEVIALIPHF</sequence>
<dbReference type="GO" id="GO:0016757">
    <property type="term" value="F:glycosyltransferase activity"/>
    <property type="evidence" value="ECO:0007669"/>
    <property type="project" value="UniProtKB-KW"/>
</dbReference>
<keyword evidence="3" id="KW-1185">Reference proteome</keyword>
<keyword evidence="2" id="KW-0328">Glycosyltransferase</keyword>
<dbReference type="InterPro" id="IPR000836">
    <property type="entry name" value="PRTase_dom"/>
</dbReference>
<dbReference type="Gene3D" id="3.30.1310.20">
    <property type="entry name" value="PRTase-like"/>
    <property type="match status" value="1"/>
</dbReference>
<dbReference type="CDD" id="cd06223">
    <property type="entry name" value="PRTases_typeI"/>
    <property type="match status" value="1"/>
</dbReference>
<dbReference type="EMBL" id="JACHVS010000001">
    <property type="protein sequence ID" value="MBB2996429.1"/>
    <property type="molecule type" value="Genomic_DNA"/>
</dbReference>
<comment type="caution">
    <text evidence="2">The sequence shown here is derived from an EMBL/GenBank/DDBJ whole genome shotgun (WGS) entry which is preliminary data.</text>
</comment>
<dbReference type="Pfam" id="PF00156">
    <property type="entry name" value="Pribosyltran"/>
    <property type="match status" value="1"/>
</dbReference>
<evidence type="ECO:0000313" key="3">
    <source>
        <dbReference type="Proteomes" id="UP000523000"/>
    </source>
</evidence>
<organism evidence="2 3">
    <name type="scientific">Paeniglutamicibacter cryotolerans</name>
    <dbReference type="NCBI Taxonomy" id="670079"/>
    <lineage>
        <taxon>Bacteria</taxon>
        <taxon>Bacillati</taxon>
        <taxon>Actinomycetota</taxon>
        <taxon>Actinomycetes</taxon>
        <taxon>Micrococcales</taxon>
        <taxon>Micrococcaceae</taxon>
        <taxon>Paeniglutamicibacter</taxon>
    </lineage>
</organism>
<dbReference type="SUPFAM" id="SSF53271">
    <property type="entry name" value="PRTase-like"/>
    <property type="match status" value="1"/>
</dbReference>
<keyword evidence="2" id="KW-0808">Transferase</keyword>
<reference evidence="2 3" key="1">
    <citation type="submission" date="2020-08" db="EMBL/GenBank/DDBJ databases">
        <title>Sequencing the genomes of 1000 actinobacteria strains.</title>
        <authorList>
            <person name="Klenk H.-P."/>
        </authorList>
    </citation>
    <scope>NUCLEOTIDE SEQUENCE [LARGE SCALE GENOMIC DNA]</scope>
    <source>
        <strain evidence="2 3">DSM 22826</strain>
    </source>
</reference>